<dbReference type="SUPFAM" id="SSF160369">
    <property type="entry name" value="Ribosomal protein L10-like"/>
    <property type="match status" value="1"/>
</dbReference>
<comment type="function">
    <text evidence="5">Forms part of the ribosomal stalk, playing a central role in the interaction of the ribosome with GTP-bound translation factors.</text>
</comment>
<dbReference type="GO" id="GO:0005840">
    <property type="term" value="C:ribosome"/>
    <property type="evidence" value="ECO:0007669"/>
    <property type="project" value="UniProtKB-KW"/>
</dbReference>
<dbReference type="Gene3D" id="6.10.250.290">
    <property type="match status" value="1"/>
</dbReference>
<keyword evidence="5" id="KW-0699">rRNA-binding</keyword>
<evidence type="ECO:0000256" key="5">
    <source>
        <dbReference type="HAMAP-Rule" id="MF_00362"/>
    </source>
</evidence>
<reference evidence="6 7" key="1">
    <citation type="journal article" date="2016" name="Nat. Commun.">
        <title>Thousands of microbial genomes shed light on interconnected biogeochemical processes in an aquifer system.</title>
        <authorList>
            <person name="Anantharaman K."/>
            <person name="Brown C.T."/>
            <person name="Hug L.A."/>
            <person name="Sharon I."/>
            <person name="Castelle C.J."/>
            <person name="Probst A.J."/>
            <person name="Thomas B.C."/>
            <person name="Singh A."/>
            <person name="Wilkins M.J."/>
            <person name="Karaoz U."/>
            <person name="Brodie E.L."/>
            <person name="Williams K.H."/>
            <person name="Hubbard S.S."/>
            <person name="Banfield J.F."/>
        </authorList>
    </citation>
    <scope>NUCLEOTIDE SEQUENCE [LARGE SCALE GENOMIC DNA]</scope>
</reference>
<comment type="similarity">
    <text evidence="1 5">Belongs to the universal ribosomal protein uL10 family.</text>
</comment>
<dbReference type="GO" id="GO:1990904">
    <property type="term" value="C:ribonucleoprotein complex"/>
    <property type="evidence" value="ECO:0007669"/>
    <property type="project" value="UniProtKB-KW"/>
</dbReference>
<comment type="caution">
    <text evidence="6">The sequence shown here is derived from an EMBL/GenBank/DDBJ whole genome shotgun (WGS) entry which is preliminary data.</text>
</comment>
<evidence type="ECO:0000313" key="7">
    <source>
        <dbReference type="Proteomes" id="UP000176424"/>
    </source>
</evidence>
<dbReference type="Pfam" id="PF00466">
    <property type="entry name" value="Ribosomal_L10"/>
    <property type="match status" value="1"/>
</dbReference>
<dbReference type="CDD" id="cd05797">
    <property type="entry name" value="Ribosomal_L10"/>
    <property type="match status" value="1"/>
</dbReference>
<proteinExistence type="inferred from homology"/>
<dbReference type="InterPro" id="IPR043141">
    <property type="entry name" value="Ribosomal_uL10-like_sf"/>
</dbReference>
<protein>
    <recommendedName>
        <fullName evidence="4 5">Large ribosomal subunit protein uL10</fullName>
    </recommendedName>
</protein>
<evidence type="ECO:0000256" key="1">
    <source>
        <dbReference type="ARBA" id="ARBA00008889"/>
    </source>
</evidence>
<dbReference type="InterPro" id="IPR022973">
    <property type="entry name" value="Ribosomal_uL10_bac"/>
</dbReference>
<dbReference type="EMBL" id="MEXR01000032">
    <property type="protein sequence ID" value="OGD09410.1"/>
    <property type="molecule type" value="Genomic_DNA"/>
</dbReference>
<keyword evidence="2 5" id="KW-0689">Ribosomal protein</keyword>
<dbReference type="PANTHER" id="PTHR11560">
    <property type="entry name" value="39S RIBOSOMAL PROTEIN L10, MITOCHONDRIAL"/>
    <property type="match status" value="1"/>
</dbReference>
<dbReference type="NCBIfam" id="NF000955">
    <property type="entry name" value="PRK00099.1-1"/>
    <property type="match status" value="1"/>
</dbReference>
<dbReference type="AlphaFoldDB" id="A0A1F4ZT25"/>
<evidence type="ECO:0000256" key="3">
    <source>
        <dbReference type="ARBA" id="ARBA00023274"/>
    </source>
</evidence>
<dbReference type="HAMAP" id="MF_00362">
    <property type="entry name" value="Ribosomal_uL10"/>
    <property type="match status" value="1"/>
</dbReference>
<accession>A0A1F4ZT25</accession>
<dbReference type="Gene3D" id="3.30.70.1730">
    <property type="match status" value="1"/>
</dbReference>
<dbReference type="InterPro" id="IPR001790">
    <property type="entry name" value="Ribosomal_uL10"/>
</dbReference>
<keyword evidence="3 5" id="KW-0687">Ribonucleoprotein</keyword>
<evidence type="ECO:0000256" key="4">
    <source>
        <dbReference type="ARBA" id="ARBA00035202"/>
    </source>
</evidence>
<sequence>MSPKKLNPAKIASVTQLEKLISDSKSVAVIDYKGLKVSQSTELRRNVRNAGGKMVVTKNTLFSLALKAKGYELPVKLEGLSAFVFSLTDEVSAIKAVADFSKKNSVLTFKLGFLDGKILSFEEIKSLATLPSKETLIGKAVSTLKSPLFNLAYNLNWNISKLVRTLDAVKASKSK</sequence>
<name>A0A1F4ZT25_9BACT</name>
<dbReference type="GO" id="GO:0070180">
    <property type="term" value="F:large ribosomal subunit rRNA binding"/>
    <property type="evidence" value="ECO:0007669"/>
    <property type="project" value="UniProtKB-UniRule"/>
</dbReference>
<dbReference type="InterPro" id="IPR047865">
    <property type="entry name" value="Ribosomal_uL10_bac_type"/>
</dbReference>
<keyword evidence="5" id="KW-0694">RNA-binding</keyword>
<dbReference type="GO" id="GO:0006412">
    <property type="term" value="P:translation"/>
    <property type="evidence" value="ECO:0007669"/>
    <property type="project" value="UniProtKB-UniRule"/>
</dbReference>
<comment type="subunit">
    <text evidence="5">Part of the ribosomal stalk of the 50S ribosomal subunit. The N-terminus interacts with L11 and the large rRNA to form the base of the stalk. The C-terminus forms an elongated spine to which L12 dimers bind in a sequential fashion forming a multimeric L10(L12)X complex.</text>
</comment>
<dbReference type="Proteomes" id="UP000176424">
    <property type="component" value="Unassembled WGS sequence"/>
</dbReference>
<evidence type="ECO:0000313" key="6">
    <source>
        <dbReference type="EMBL" id="OGD09410.1"/>
    </source>
</evidence>
<organism evidence="6 7">
    <name type="scientific">Candidatus Amesbacteria bacterium RIFOXYB1_FULL_44_23</name>
    <dbReference type="NCBI Taxonomy" id="1797263"/>
    <lineage>
        <taxon>Bacteria</taxon>
        <taxon>Candidatus Amesiibacteriota</taxon>
    </lineage>
</organism>
<gene>
    <name evidence="5" type="primary">rplJ</name>
    <name evidence="6" type="ORF">A2397_01840</name>
</gene>
<dbReference type="STRING" id="1797263.A2397_01840"/>
<evidence type="ECO:0000256" key="2">
    <source>
        <dbReference type="ARBA" id="ARBA00022980"/>
    </source>
</evidence>